<keyword evidence="7" id="KW-0456">Lyase</keyword>
<dbReference type="SUPFAM" id="SSF53056">
    <property type="entry name" value="beta-carbonic anhydrase, cab"/>
    <property type="match status" value="1"/>
</dbReference>
<dbReference type="GO" id="GO:0008270">
    <property type="term" value="F:zinc ion binding"/>
    <property type="evidence" value="ECO:0007669"/>
    <property type="project" value="InterPro"/>
</dbReference>
<proteinExistence type="inferred from homology"/>
<dbReference type="OrthoDB" id="9792260at2"/>
<dbReference type="Proteomes" id="UP000239471">
    <property type="component" value="Unassembled WGS sequence"/>
</dbReference>
<dbReference type="EMBL" id="PVXQ01000020">
    <property type="protein sequence ID" value="PRR82087.1"/>
    <property type="molecule type" value="Genomic_DNA"/>
</dbReference>
<dbReference type="AlphaFoldDB" id="A0A2T0BE31"/>
<sequence length="187" mass="21196">MRKLDEILQYNNKFVKDKIYEQYATSKNPDKKIVILSCMDTRLTDLLPKALNLKNGYAKIIKNAGAAIMHPFGSITRSIMVAIYEFQVDEVLVIGHHNCGMCNLNTKKMTDKFLDRGISKDVIDTLFHSGIDIKKWLKGFDSVEESIKDSVEMIKNHPLTPKDVIVHGLVISPETGELQVIINGYEK</sequence>
<dbReference type="Pfam" id="PF00484">
    <property type="entry name" value="Pro_CA"/>
    <property type="match status" value="1"/>
</dbReference>
<dbReference type="EC" id="4.2.1.1" evidence="2"/>
<feature type="binding site" evidence="6">
    <location>
        <position position="40"/>
    </location>
    <ligand>
        <name>Zn(2+)</name>
        <dbReference type="ChEBI" id="CHEBI:29105"/>
    </ligand>
</feature>
<dbReference type="InterPro" id="IPR001765">
    <property type="entry name" value="Carbonic_anhydrase"/>
</dbReference>
<evidence type="ECO:0000256" key="3">
    <source>
        <dbReference type="ARBA" id="ARBA00022723"/>
    </source>
</evidence>
<gene>
    <name evidence="7" type="primary">mtcA1</name>
    <name evidence="7" type="ORF">CLVI_20220</name>
</gene>
<organism evidence="7 8">
    <name type="scientific">Clostridium vincentii</name>
    <dbReference type="NCBI Taxonomy" id="52704"/>
    <lineage>
        <taxon>Bacteria</taxon>
        <taxon>Bacillati</taxon>
        <taxon>Bacillota</taxon>
        <taxon>Clostridia</taxon>
        <taxon>Eubacteriales</taxon>
        <taxon>Clostridiaceae</taxon>
        <taxon>Clostridium</taxon>
    </lineage>
</organism>
<evidence type="ECO:0000256" key="5">
    <source>
        <dbReference type="ARBA" id="ARBA00048348"/>
    </source>
</evidence>
<comment type="cofactor">
    <cofactor evidence="6">
        <name>Zn(2+)</name>
        <dbReference type="ChEBI" id="CHEBI:29105"/>
    </cofactor>
    <text evidence="6">Binds 1 zinc ion per subunit.</text>
</comment>
<comment type="similarity">
    <text evidence="1">Belongs to the beta-class carbonic anhydrase family.</text>
</comment>
<name>A0A2T0BE31_9CLOT</name>
<evidence type="ECO:0000256" key="2">
    <source>
        <dbReference type="ARBA" id="ARBA00012925"/>
    </source>
</evidence>
<evidence type="ECO:0000313" key="7">
    <source>
        <dbReference type="EMBL" id="PRR82087.1"/>
    </source>
</evidence>
<evidence type="ECO:0000256" key="1">
    <source>
        <dbReference type="ARBA" id="ARBA00006217"/>
    </source>
</evidence>
<feature type="binding site" evidence="6">
    <location>
        <position position="38"/>
    </location>
    <ligand>
        <name>Zn(2+)</name>
        <dbReference type="ChEBI" id="CHEBI:29105"/>
    </ligand>
</feature>
<comment type="catalytic activity">
    <reaction evidence="5">
        <text>hydrogencarbonate + H(+) = CO2 + H2O</text>
        <dbReference type="Rhea" id="RHEA:10748"/>
        <dbReference type="ChEBI" id="CHEBI:15377"/>
        <dbReference type="ChEBI" id="CHEBI:15378"/>
        <dbReference type="ChEBI" id="CHEBI:16526"/>
        <dbReference type="ChEBI" id="CHEBI:17544"/>
        <dbReference type="EC" id="4.2.1.1"/>
    </reaction>
</comment>
<evidence type="ECO:0000313" key="8">
    <source>
        <dbReference type="Proteomes" id="UP000239471"/>
    </source>
</evidence>
<reference evidence="7 8" key="1">
    <citation type="submission" date="2018-03" db="EMBL/GenBank/DDBJ databases">
        <title>Genome sequence of Clostridium vincentii DSM 10228.</title>
        <authorList>
            <person name="Poehlein A."/>
            <person name="Daniel R."/>
        </authorList>
    </citation>
    <scope>NUCLEOTIDE SEQUENCE [LARGE SCALE GENOMIC DNA]</scope>
    <source>
        <strain evidence="7 8">DSM 10228</strain>
    </source>
</reference>
<evidence type="ECO:0000256" key="4">
    <source>
        <dbReference type="ARBA" id="ARBA00022833"/>
    </source>
</evidence>
<dbReference type="PANTHER" id="PTHR43175">
    <property type="entry name" value="CARBONIC ANHYDRASE"/>
    <property type="match status" value="1"/>
</dbReference>
<accession>A0A2T0BE31</accession>
<comment type="caution">
    <text evidence="7">The sequence shown here is derived from an EMBL/GenBank/DDBJ whole genome shotgun (WGS) entry which is preliminary data.</text>
</comment>
<keyword evidence="3 6" id="KW-0479">Metal-binding</keyword>
<protein>
    <recommendedName>
        <fullName evidence="2">carbonic anhydrase</fullName>
        <ecNumber evidence="2">4.2.1.1</ecNumber>
    </recommendedName>
</protein>
<dbReference type="CDD" id="cd03379">
    <property type="entry name" value="beta_CA_cladeD"/>
    <property type="match status" value="1"/>
</dbReference>
<keyword evidence="4 6" id="KW-0862">Zinc</keyword>
<dbReference type="PANTHER" id="PTHR43175:SF3">
    <property type="entry name" value="CARBON DISULFIDE HYDROLASE"/>
    <property type="match status" value="1"/>
</dbReference>
<dbReference type="SMART" id="SM00947">
    <property type="entry name" value="Pro_CA"/>
    <property type="match status" value="1"/>
</dbReference>
<evidence type="ECO:0000256" key="6">
    <source>
        <dbReference type="PIRSR" id="PIRSR601765-1"/>
    </source>
</evidence>
<dbReference type="GO" id="GO:0004089">
    <property type="term" value="F:carbonate dehydratase activity"/>
    <property type="evidence" value="ECO:0007669"/>
    <property type="project" value="UniProtKB-EC"/>
</dbReference>
<feature type="binding site" evidence="6">
    <location>
        <position position="96"/>
    </location>
    <ligand>
        <name>Zn(2+)</name>
        <dbReference type="ChEBI" id="CHEBI:29105"/>
    </ligand>
</feature>
<feature type="binding site" evidence="6">
    <location>
        <position position="99"/>
    </location>
    <ligand>
        <name>Zn(2+)</name>
        <dbReference type="ChEBI" id="CHEBI:29105"/>
    </ligand>
</feature>
<keyword evidence="8" id="KW-1185">Reference proteome</keyword>
<dbReference type="RefSeq" id="WP_106059987.1">
    <property type="nucleotide sequence ID" value="NZ_PVXQ01000020.1"/>
</dbReference>
<dbReference type="Gene3D" id="3.40.1050.10">
    <property type="entry name" value="Carbonic anhydrase"/>
    <property type="match status" value="1"/>
</dbReference>
<dbReference type="InterPro" id="IPR036874">
    <property type="entry name" value="Carbonic_anhydrase_sf"/>
</dbReference>